<dbReference type="SFLD" id="SFLDF00027">
    <property type="entry name" value="p-type_atpase"/>
    <property type="match status" value="1"/>
</dbReference>
<proteinExistence type="predicted"/>
<keyword evidence="11" id="KW-1185">Reference proteome</keyword>
<feature type="transmembrane region" description="Helical" evidence="8">
    <location>
        <begin position="711"/>
        <end position="733"/>
    </location>
</feature>
<dbReference type="Pfam" id="PF16212">
    <property type="entry name" value="PhoLip_ATPase_C"/>
    <property type="match status" value="1"/>
</dbReference>
<dbReference type="PRINTS" id="PR00119">
    <property type="entry name" value="CATATPASE"/>
</dbReference>
<evidence type="ECO:0000256" key="3">
    <source>
        <dbReference type="ARBA" id="ARBA00022723"/>
    </source>
</evidence>
<dbReference type="GO" id="GO:0140326">
    <property type="term" value="F:ATPase-coupled intramembrane lipid transporter activity"/>
    <property type="evidence" value="ECO:0007669"/>
    <property type="project" value="TreeGrafter"/>
</dbReference>
<protein>
    <recommendedName>
        <fullName evidence="9">P-type ATPase C-terminal domain-containing protein</fullName>
    </recommendedName>
</protein>
<dbReference type="EMBL" id="VFQX01000009">
    <property type="protein sequence ID" value="KAF0982434.1"/>
    <property type="molecule type" value="Genomic_DNA"/>
</dbReference>
<dbReference type="PROSITE" id="PS00154">
    <property type="entry name" value="ATPASE_E1_E2"/>
    <property type="match status" value="1"/>
</dbReference>
<evidence type="ECO:0000256" key="7">
    <source>
        <dbReference type="ARBA" id="ARBA00023136"/>
    </source>
</evidence>
<keyword evidence="4" id="KW-0460">Magnesium</keyword>
<dbReference type="Gene3D" id="3.40.50.1000">
    <property type="entry name" value="HAD superfamily/HAD-like"/>
    <property type="match status" value="1"/>
</dbReference>
<evidence type="ECO:0000256" key="5">
    <source>
        <dbReference type="ARBA" id="ARBA00022967"/>
    </source>
</evidence>
<dbReference type="OMA" id="FVKWIGG"/>
<evidence type="ECO:0000256" key="6">
    <source>
        <dbReference type="ARBA" id="ARBA00022989"/>
    </source>
</evidence>
<dbReference type="Proteomes" id="UP000444721">
    <property type="component" value="Unassembled WGS sequence"/>
</dbReference>
<dbReference type="PANTHER" id="PTHR24092">
    <property type="entry name" value="PROBABLE PHOSPHOLIPID-TRANSPORTING ATPASE"/>
    <property type="match status" value="1"/>
</dbReference>
<dbReference type="InterPro" id="IPR044492">
    <property type="entry name" value="P_typ_ATPase_HD_dom"/>
</dbReference>
<dbReference type="InterPro" id="IPR023214">
    <property type="entry name" value="HAD_sf"/>
</dbReference>
<dbReference type="VEuPathDB" id="AmoebaDB:FDP41_011364"/>
<feature type="transmembrane region" description="Helical" evidence="8">
    <location>
        <begin position="745"/>
        <end position="763"/>
    </location>
</feature>
<organism evidence="10 11">
    <name type="scientific">Naegleria fowleri</name>
    <name type="common">Brain eating amoeba</name>
    <dbReference type="NCBI Taxonomy" id="5763"/>
    <lineage>
        <taxon>Eukaryota</taxon>
        <taxon>Discoba</taxon>
        <taxon>Heterolobosea</taxon>
        <taxon>Tetramitia</taxon>
        <taxon>Eutetramitia</taxon>
        <taxon>Vahlkampfiidae</taxon>
        <taxon>Naegleria</taxon>
    </lineage>
</organism>
<feature type="transmembrane region" description="Helical" evidence="8">
    <location>
        <begin position="81"/>
        <end position="101"/>
    </location>
</feature>
<evidence type="ECO:0000256" key="8">
    <source>
        <dbReference type="SAM" id="Phobius"/>
    </source>
</evidence>
<keyword evidence="7 8" id="KW-0472">Membrane</keyword>
<evidence type="ECO:0000313" key="11">
    <source>
        <dbReference type="Proteomes" id="UP000444721"/>
    </source>
</evidence>
<evidence type="ECO:0000256" key="1">
    <source>
        <dbReference type="ARBA" id="ARBA00004141"/>
    </source>
</evidence>
<dbReference type="SUPFAM" id="SSF81660">
    <property type="entry name" value="Metal cation-transporting ATPase, ATP-binding domain N"/>
    <property type="match status" value="1"/>
</dbReference>
<evidence type="ECO:0000256" key="2">
    <source>
        <dbReference type="ARBA" id="ARBA00022692"/>
    </source>
</evidence>
<dbReference type="SFLD" id="SFLDS00003">
    <property type="entry name" value="Haloacid_Dehalogenase"/>
    <property type="match status" value="1"/>
</dbReference>
<evidence type="ECO:0000256" key="4">
    <source>
        <dbReference type="ARBA" id="ARBA00022842"/>
    </source>
</evidence>
<reference evidence="10 11" key="1">
    <citation type="journal article" date="2019" name="Sci. Rep.">
        <title>Nanopore sequencing improves the draft genome of the human pathogenic amoeba Naegleria fowleri.</title>
        <authorList>
            <person name="Liechti N."/>
            <person name="Schurch N."/>
            <person name="Bruggmann R."/>
            <person name="Wittwer M."/>
        </authorList>
    </citation>
    <scope>NUCLEOTIDE SEQUENCE [LARGE SCALE GENOMIC DNA]</scope>
    <source>
        <strain evidence="10 11">ATCC 30894</strain>
    </source>
</reference>
<dbReference type="InterPro" id="IPR032630">
    <property type="entry name" value="P_typ_ATPase_c"/>
</dbReference>
<feature type="transmembrane region" description="Helical" evidence="8">
    <location>
        <begin position="626"/>
        <end position="646"/>
    </location>
</feature>
<keyword evidence="6 8" id="KW-1133">Transmembrane helix</keyword>
<dbReference type="InterPro" id="IPR001757">
    <property type="entry name" value="P_typ_ATPase"/>
</dbReference>
<dbReference type="GeneID" id="68118579"/>
<feature type="transmembrane region" description="Helical" evidence="8">
    <location>
        <begin position="38"/>
        <end position="60"/>
    </location>
</feature>
<dbReference type="SUPFAM" id="SSF81665">
    <property type="entry name" value="Calcium ATPase, transmembrane domain M"/>
    <property type="match status" value="1"/>
</dbReference>
<comment type="caution">
    <text evidence="10">The sequence shown here is derived from an EMBL/GenBank/DDBJ whole genome shotgun (WGS) entry which is preliminary data.</text>
</comment>
<evidence type="ECO:0000259" key="9">
    <source>
        <dbReference type="Pfam" id="PF16212"/>
    </source>
</evidence>
<feature type="domain" description="P-type ATPase C-terminal" evidence="9">
    <location>
        <begin position="601"/>
        <end position="842"/>
    </location>
</feature>
<dbReference type="GO" id="GO:0016887">
    <property type="term" value="F:ATP hydrolysis activity"/>
    <property type="evidence" value="ECO:0007669"/>
    <property type="project" value="InterPro"/>
</dbReference>
<gene>
    <name evidence="10" type="ORF">FDP41_011364</name>
</gene>
<dbReference type="RefSeq" id="XP_044567147.1">
    <property type="nucleotide sequence ID" value="XM_044701764.1"/>
</dbReference>
<dbReference type="GO" id="GO:0005524">
    <property type="term" value="F:ATP binding"/>
    <property type="evidence" value="ECO:0007669"/>
    <property type="project" value="InterPro"/>
</dbReference>
<accession>A0A6A5C7G4</accession>
<dbReference type="PANTHER" id="PTHR24092:SF150">
    <property type="entry name" value="PHOSPHOLIPID-TRANSPORTING ATPASE"/>
    <property type="match status" value="1"/>
</dbReference>
<evidence type="ECO:0000313" key="10">
    <source>
        <dbReference type="EMBL" id="KAF0982434.1"/>
    </source>
</evidence>
<dbReference type="InterPro" id="IPR023299">
    <property type="entry name" value="ATPase_P-typ_cyto_dom_N"/>
</dbReference>
<dbReference type="AlphaFoldDB" id="A0A6A5C7G4"/>
<feature type="transmembrane region" description="Helical" evidence="8">
    <location>
        <begin position="775"/>
        <end position="794"/>
    </location>
</feature>
<dbReference type="OrthoDB" id="377733at2759"/>
<dbReference type="GO" id="GO:0005886">
    <property type="term" value="C:plasma membrane"/>
    <property type="evidence" value="ECO:0007669"/>
    <property type="project" value="TreeGrafter"/>
</dbReference>
<dbReference type="NCBIfam" id="TIGR01494">
    <property type="entry name" value="ATPase_P-type"/>
    <property type="match status" value="1"/>
</dbReference>
<keyword evidence="3" id="KW-0479">Metal-binding</keyword>
<dbReference type="InterPro" id="IPR023298">
    <property type="entry name" value="ATPase_P-typ_TM_dom_sf"/>
</dbReference>
<dbReference type="Pfam" id="PF13246">
    <property type="entry name" value="Cation_ATPase"/>
    <property type="match status" value="1"/>
</dbReference>
<dbReference type="SFLD" id="SFLDG00002">
    <property type="entry name" value="C1.7:_P-type_atpase_like"/>
    <property type="match status" value="1"/>
</dbReference>
<name>A0A6A5C7G4_NAEFO</name>
<dbReference type="GO" id="GO:0046872">
    <property type="term" value="F:metal ion binding"/>
    <property type="evidence" value="ECO:0007669"/>
    <property type="project" value="UniProtKB-KW"/>
</dbReference>
<dbReference type="VEuPathDB" id="AmoebaDB:NF0034820"/>
<dbReference type="VEuPathDB" id="AmoebaDB:NfTy_019620"/>
<sequence length="854" mass="97319">MQIEIGLDIGLVIYTGVDTKAMKNMNKSIVKFSYVNKMLNIMIGIMFCIQIAFCLAYTIAKTNLEFSNPYYLGTPNPVRENAALATLMSFLTYIISFAHFIPVSLLVSFELVKAVHAWFISMDNEMTITECSNDSPVDNSSKENVDSKFVSSVAISSDLNCDLSQIDMIFSDKTGTLTENLMVFKKCAIGRELKVFCASNDENECLGKQVESFKNHTGHEEKHNCGQSNFYELSMTEEQFFFSVAALLTMSLCQNVAVRHVTRSKTNEITYEGESVDEVALVLGASNNQFSLVFMSDKKTVLKVFNKEYTFERLAEIPFTPDRKRMTTVFKISQEFLKDFPIFETFCIGQCEEDIAVDKDGMIICFTKGADSFLYPLLEQSNKQQVQLNIDECSSNFASEGLRTLLLCYKALSKETFEEWNMRYNAAKTLLLNTARKQAMDKCEKDLEKDLIFVGCTAIEDILQDGVPSTVKFFLDSCIQIWMVTGDKRETAVITEYLAEIAKLSQNQSENVTLVLDGNSFSNFFKDESLPLFKDLIKKCNTVICCRSTPKQKSQLVTFARTELKKRVLAIGDGANDVPMIQKANVGVGLIGKEGNQGKTIPKFRMLKRLIAVHGRYSLKRIASFINYYIYMNLGIVFIQVLYSFYTRFSGQALTEDFVVIFTTLFFQQLNPLSFGIFEKDISEHHLLDSKTGPKLLSSLRRENVFNLYTFVKWIGGGILHVIIIFFVCIYGTERSILTNGRDDGLWMKTVLVNSCSFMVMTLKCYLEFEHVTPFHQFAMAFSFVTFYGFNLLYAAAETSPLYNIWYSCAQSPVFWFIHLLCLISTLGIDFTIHHLKELFFPDYYQQVKRKQIM</sequence>
<dbReference type="InterPro" id="IPR018303">
    <property type="entry name" value="ATPase_P-typ_P_site"/>
</dbReference>
<comment type="subcellular location">
    <subcellularLocation>
        <location evidence="1">Membrane</location>
        <topology evidence="1">Multi-pass membrane protein</topology>
    </subcellularLocation>
</comment>
<dbReference type="SUPFAM" id="SSF56784">
    <property type="entry name" value="HAD-like"/>
    <property type="match status" value="1"/>
</dbReference>
<keyword evidence="5" id="KW-1278">Translocase</keyword>
<keyword evidence="2 8" id="KW-0812">Transmembrane</keyword>
<dbReference type="GO" id="GO:0045332">
    <property type="term" value="P:phospholipid translocation"/>
    <property type="evidence" value="ECO:0007669"/>
    <property type="project" value="TreeGrafter"/>
</dbReference>
<dbReference type="Gene3D" id="3.40.1110.10">
    <property type="entry name" value="Calcium-transporting ATPase, cytoplasmic domain N"/>
    <property type="match status" value="1"/>
</dbReference>
<feature type="transmembrane region" description="Helical" evidence="8">
    <location>
        <begin position="814"/>
        <end position="833"/>
    </location>
</feature>
<dbReference type="InterPro" id="IPR036412">
    <property type="entry name" value="HAD-like_sf"/>
</dbReference>